<keyword evidence="3" id="KW-1185">Reference proteome</keyword>
<dbReference type="InterPro" id="IPR036397">
    <property type="entry name" value="RNaseH_sf"/>
</dbReference>
<evidence type="ECO:0000313" key="3">
    <source>
        <dbReference type="Proteomes" id="UP000825729"/>
    </source>
</evidence>
<dbReference type="GO" id="GO:0003676">
    <property type="term" value="F:nucleic acid binding"/>
    <property type="evidence" value="ECO:0007669"/>
    <property type="project" value="InterPro"/>
</dbReference>
<reference evidence="2 3" key="1">
    <citation type="submission" date="2021-07" db="EMBL/GenBank/DDBJ databases">
        <title>The Aristolochia fimbriata genome: insights into angiosperm evolution, floral development and chemical biosynthesis.</title>
        <authorList>
            <person name="Jiao Y."/>
        </authorList>
    </citation>
    <scope>NUCLEOTIDE SEQUENCE [LARGE SCALE GENOMIC DNA]</scope>
    <source>
        <strain evidence="2">IBCAS-2021</strain>
        <tissue evidence="2">Leaf</tissue>
    </source>
</reference>
<evidence type="ECO:0000313" key="2">
    <source>
        <dbReference type="EMBL" id="KAG9454367.1"/>
    </source>
</evidence>
<dbReference type="GO" id="GO:0004523">
    <property type="term" value="F:RNA-DNA hybrid ribonuclease activity"/>
    <property type="evidence" value="ECO:0007669"/>
    <property type="project" value="InterPro"/>
</dbReference>
<dbReference type="PANTHER" id="PTHR48475:SF1">
    <property type="entry name" value="RNASE H TYPE-1 DOMAIN-CONTAINING PROTEIN"/>
    <property type="match status" value="1"/>
</dbReference>
<organism evidence="2 3">
    <name type="scientific">Aristolochia fimbriata</name>
    <name type="common">White veined hardy Dutchman's pipe vine</name>
    <dbReference type="NCBI Taxonomy" id="158543"/>
    <lineage>
        <taxon>Eukaryota</taxon>
        <taxon>Viridiplantae</taxon>
        <taxon>Streptophyta</taxon>
        <taxon>Embryophyta</taxon>
        <taxon>Tracheophyta</taxon>
        <taxon>Spermatophyta</taxon>
        <taxon>Magnoliopsida</taxon>
        <taxon>Magnoliidae</taxon>
        <taxon>Piperales</taxon>
        <taxon>Aristolochiaceae</taxon>
        <taxon>Aristolochia</taxon>
    </lineage>
</organism>
<comment type="caution">
    <text evidence="2">The sequence shown here is derived from an EMBL/GenBank/DDBJ whole genome shotgun (WGS) entry which is preliminary data.</text>
</comment>
<dbReference type="Gene3D" id="3.30.420.10">
    <property type="entry name" value="Ribonuclease H-like superfamily/Ribonuclease H"/>
    <property type="match status" value="1"/>
</dbReference>
<dbReference type="InterPro" id="IPR002156">
    <property type="entry name" value="RNaseH_domain"/>
</dbReference>
<evidence type="ECO:0000259" key="1">
    <source>
        <dbReference type="Pfam" id="PF13456"/>
    </source>
</evidence>
<dbReference type="SUPFAM" id="SSF53098">
    <property type="entry name" value="Ribonuclease H-like"/>
    <property type="match status" value="1"/>
</dbReference>
<protein>
    <recommendedName>
        <fullName evidence="1">RNase H type-1 domain-containing protein</fullName>
    </recommendedName>
</protein>
<dbReference type="PANTHER" id="PTHR48475">
    <property type="entry name" value="RIBONUCLEASE H"/>
    <property type="match status" value="1"/>
</dbReference>
<feature type="domain" description="RNase H type-1" evidence="1">
    <location>
        <begin position="72"/>
        <end position="145"/>
    </location>
</feature>
<dbReference type="EMBL" id="JAINDJ010000003">
    <property type="protein sequence ID" value="KAG9454367.1"/>
    <property type="molecule type" value="Genomic_DNA"/>
</dbReference>
<gene>
    <name evidence="2" type="ORF">H6P81_007271</name>
</gene>
<name>A0AAV7F3J5_ARIFI</name>
<dbReference type="AlphaFoldDB" id="A0AAV7F3J5"/>
<accession>A0AAV7F3J5</accession>
<sequence length="312" mass="35766">MSRPIFSGRLAKWVLLLSEFEINFMPHRAIKGQALANFLADHPIPAERELTEEFPDEEIFLFEILLPWKMYFDGAARRNGGGEGVLFVSPKDDLLPYSFVLTQNCSNYVAEYQALLLDLGMAMEMKIPQLKVYGDFVLVVKQITTNALAGIVASLAQFDNRPTRVPICERWVVPLPIKGKEDEVGSEEESFPISIGDRKSIDWRDPITNFLRHGALPADLRERAHIRRTTPRKVAKYCKKPMVEFAAHTKLARSSTHKSRGWDTIGRQCFEMPSRWHDPAKLVSSTPMTFISHQSHFTERLLLGRSKHWEWT</sequence>
<dbReference type="InterPro" id="IPR012337">
    <property type="entry name" value="RNaseH-like_sf"/>
</dbReference>
<proteinExistence type="predicted"/>
<dbReference type="Proteomes" id="UP000825729">
    <property type="component" value="Unassembled WGS sequence"/>
</dbReference>
<dbReference type="Pfam" id="PF13456">
    <property type="entry name" value="RVT_3"/>
    <property type="match status" value="1"/>
</dbReference>